<keyword evidence="7" id="KW-1185">Reference proteome</keyword>
<evidence type="ECO:0000259" key="5">
    <source>
        <dbReference type="Pfam" id="PF00700"/>
    </source>
</evidence>
<dbReference type="Proteomes" id="UP001205906">
    <property type="component" value="Unassembled WGS sequence"/>
</dbReference>
<proteinExistence type="inferred from homology"/>
<evidence type="ECO:0000256" key="2">
    <source>
        <dbReference type="ARBA" id="ARBA00023143"/>
    </source>
</evidence>
<comment type="caution">
    <text evidence="6">The sequence shown here is derived from an EMBL/GenBank/DDBJ whole genome shotgun (WGS) entry which is preliminary data.</text>
</comment>
<comment type="function">
    <text evidence="3">Flagellin is the subunit protein which polymerizes to form the filaments of bacterial flagella.</text>
</comment>
<gene>
    <name evidence="6" type="ORF">NGM99_14700</name>
</gene>
<dbReference type="Pfam" id="PF00700">
    <property type="entry name" value="Flagellin_C"/>
    <property type="match status" value="1"/>
</dbReference>
<comment type="similarity">
    <text evidence="1 3">Belongs to the bacterial flagellin family.</text>
</comment>
<keyword evidence="6" id="KW-0966">Cell projection</keyword>
<evidence type="ECO:0000256" key="1">
    <source>
        <dbReference type="ARBA" id="ARBA00005709"/>
    </source>
</evidence>
<accession>A0ABT1C858</accession>
<dbReference type="InterPro" id="IPR001492">
    <property type="entry name" value="Flagellin"/>
</dbReference>
<keyword evidence="6" id="KW-0969">Cilium</keyword>
<dbReference type="PANTHER" id="PTHR42792">
    <property type="entry name" value="FLAGELLIN"/>
    <property type="match status" value="1"/>
</dbReference>
<dbReference type="EMBL" id="JAMXQS010000007">
    <property type="protein sequence ID" value="MCO6051030.1"/>
    <property type="molecule type" value="Genomic_DNA"/>
</dbReference>
<evidence type="ECO:0000256" key="3">
    <source>
        <dbReference type="RuleBase" id="RU362073"/>
    </source>
</evidence>
<feature type="domain" description="Flagellin N-terminal" evidence="4">
    <location>
        <begin position="5"/>
        <end position="140"/>
    </location>
</feature>
<reference evidence="6 7" key="1">
    <citation type="submission" date="2022-06" db="EMBL/GenBank/DDBJ databases">
        <title>Mesorhizobium sp. strain RP14 Genome sequencing and assembly.</title>
        <authorList>
            <person name="Kim I."/>
        </authorList>
    </citation>
    <scope>NUCLEOTIDE SEQUENCE [LARGE SCALE GENOMIC DNA]</scope>
    <source>
        <strain evidence="7">RP14(2022)</strain>
    </source>
</reference>
<comment type="subcellular location">
    <subcellularLocation>
        <location evidence="3">Secreted</location>
    </subcellularLocation>
    <subcellularLocation>
        <location evidence="3">Bacterial flagellum</location>
    </subcellularLocation>
</comment>
<dbReference type="Pfam" id="PF00669">
    <property type="entry name" value="Flagellin_N"/>
    <property type="match status" value="1"/>
</dbReference>
<evidence type="ECO:0000313" key="6">
    <source>
        <dbReference type="EMBL" id="MCO6051030.1"/>
    </source>
</evidence>
<keyword evidence="2 3" id="KW-0975">Bacterial flagellum</keyword>
<protein>
    <recommendedName>
        <fullName evidence="3">Flagellin</fullName>
    </recommendedName>
</protein>
<feature type="domain" description="Flagellin C-terminal" evidence="5">
    <location>
        <begin position="224"/>
        <end position="309"/>
    </location>
</feature>
<dbReference type="SUPFAM" id="SSF64518">
    <property type="entry name" value="Phase 1 flagellin"/>
    <property type="match status" value="1"/>
</dbReference>
<sequence length="311" mass="32271">MANSILTNASALKALQSLNTTNKSLEQVQSRISTGLRVGEASDNAAYWSIATTMKSDNQALSTVQDSLGLGASKVDTAYTGMTKSIETLNTIKTKLTAAVGSTGADKEKYQTEIKALQDQLKAYADAATFSGTNMLSQSNASGTAADVKVVSAFNRTAAGAASISTIDIKVEDIKLYDGGAAPTKKGILDLKRDGTGAADTAGTSVADMAISSSSTDADITGNIQRVENALKEMTTAATKLGSAKTSIDLQKTFTASLMDSIDRGVGQLVDADMNKESTRLQALQTQQQLGIQALSIANGNTSSILSLFRG</sequence>
<dbReference type="InterPro" id="IPR001029">
    <property type="entry name" value="Flagellin_N"/>
</dbReference>
<evidence type="ECO:0000313" key="7">
    <source>
        <dbReference type="Proteomes" id="UP001205906"/>
    </source>
</evidence>
<dbReference type="RefSeq" id="WP_252820209.1">
    <property type="nucleotide sequence ID" value="NZ_JAMXQS010000007.1"/>
</dbReference>
<dbReference type="InterPro" id="IPR046358">
    <property type="entry name" value="Flagellin_C"/>
</dbReference>
<name>A0ABT1C858_9HYPH</name>
<dbReference type="Gene3D" id="1.20.1330.10">
    <property type="entry name" value="f41 fragment of flagellin, N-terminal domain"/>
    <property type="match status" value="1"/>
</dbReference>
<dbReference type="PANTHER" id="PTHR42792:SF2">
    <property type="entry name" value="FLAGELLIN"/>
    <property type="match status" value="1"/>
</dbReference>
<evidence type="ECO:0000259" key="4">
    <source>
        <dbReference type="Pfam" id="PF00669"/>
    </source>
</evidence>
<keyword evidence="6" id="KW-0282">Flagellum</keyword>
<organism evidence="6 7">
    <name type="scientific">Mesorhizobium liriopis</name>
    <dbReference type="NCBI Taxonomy" id="2953882"/>
    <lineage>
        <taxon>Bacteria</taxon>
        <taxon>Pseudomonadati</taxon>
        <taxon>Pseudomonadota</taxon>
        <taxon>Alphaproteobacteria</taxon>
        <taxon>Hyphomicrobiales</taxon>
        <taxon>Phyllobacteriaceae</taxon>
        <taxon>Mesorhizobium</taxon>
    </lineage>
</organism>
<keyword evidence="3" id="KW-0964">Secreted</keyword>